<dbReference type="GO" id="GO:0005506">
    <property type="term" value="F:iron ion binding"/>
    <property type="evidence" value="ECO:0007669"/>
    <property type="project" value="InterPro"/>
</dbReference>
<feature type="binding site" description="axial binding residue" evidence="6">
    <location>
        <position position="506"/>
    </location>
    <ligand>
        <name>heme</name>
        <dbReference type="ChEBI" id="CHEBI:30413"/>
    </ligand>
    <ligandPart>
        <name>Fe</name>
        <dbReference type="ChEBI" id="CHEBI:18248"/>
    </ligandPart>
</feature>
<dbReference type="PROSITE" id="PS00086">
    <property type="entry name" value="CYTOCHROME_P450"/>
    <property type="match status" value="1"/>
</dbReference>
<keyword evidence="8" id="KW-0812">Transmembrane</keyword>
<name>A0A9P9X4S8_9PEZI</name>
<comment type="caution">
    <text evidence="9">The sequence shown here is derived from an EMBL/GenBank/DDBJ whole genome shotgun (WGS) entry which is preliminary data.</text>
</comment>
<dbReference type="PANTHER" id="PTHR24305:SF166">
    <property type="entry name" value="CYTOCHROME P450 12A4, MITOCHONDRIAL-RELATED"/>
    <property type="match status" value="1"/>
</dbReference>
<evidence type="ECO:0000256" key="1">
    <source>
        <dbReference type="ARBA" id="ARBA00001971"/>
    </source>
</evidence>
<organism evidence="9 10">
    <name type="scientific">Colletotrichum abscissum</name>
    <dbReference type="NCBI Taxonomy" id="1671311"/>
    <lineage>
        <taxon>Eukaryota</taxon>
        <taxon>Fungi</taxon>
        <taxon>Dikarya</taxon>
        <taxon>Ascomycota</taxon>
        <taxon>Pezizomycotina</taxon>
        <taxon>Sordariomycetes</taxon>
        <taxon>Hypocreomycetidae</taxon>
        <taxon>Glomerellales</taxon>
        <taxon>Glomerellaceae</taxon>
        <taxon>Colletotrichum</taxon>
        <taxon>Colletotrichum acutatum species complex</taxon>
    </lineage>
</organism>
<evidence type="ECO:0000256" key="7">
    <source>
        <dbReference type="RuleBase" id="RU000461"/>
    </source>
</evidence>
<evidence type="ECO:0000256" key="5">
    <source>
        <dbReference type="ARBA" id="ARBA00023004"/>
    </source>
</evidence>
<accession>A0A9P9X4S8</accession>
<dbReference type="SUPFAM" id="SSF48264">
    <property type="entry name" value="Cytochrome P450"/>
    <property type="match status" value="1"/>
</dbReference>
<dbReference type="PANTHER" id="PTHR24305">
    <property type="entry name" value="CYTOCHROME P450"/>
    <property type="match status" value="1"/>
</dbReference>
<dbReference type="PRINTS" id="PR00385">
    <property type="entry name" value="P450"/>
</dbReference>
<keyword evidence="4 6" id="KW-0479">Metal-binding</keyword>
<dbReference type="InterPro" id="IPR036396">
    <property type="entry name" value="Cyt_P450_sf"/>
</dbReference>
<protein>
    <submittedName>
        <fullName evidence="9">Cytochrome P450</fullName>
    </submittedName>
</protein>
<evidence type="ECO:0000256" key="6">
    <source>
        <dbReference type="PIRSR" id="PIRSR602401-1"/>
    </source>
</evidence>
<dbReference type="GO" id="GO:0020037">
    <property type="term" value="F:heme binding"/>
    <property type="evidence" value="ECO:0007669"/>
    <property type="project" value="InterPro"/>
</dbReference>
<dbReference type="InterPro" id="IPR050121">
    <property type="entry name" value="Cytochrome_P450_monoxygenase"/>
</dbReference>
<dbReference type="CDD" id="cd11070">
    <property type="entry name" value="CYP56-like"/>
    <property type="match status" value="1"/>
</dbReference>
<evidence type="ECO:0000256" key="2">
    <source>
        <dbReference type="ARBA" id="ARBA00010617"/>
    </source>
</evidence>
<evidence type="ECO:0000313" key="10">
    <source>
        <dbReference type="Proteomes" id="UP001056436"/>
    </source>
</evidence>
<keyword evidence="7" id="KW-0560">Oxidoreductase</keyword>
<evidence type="ECO:0000256" key="3">
    <source>
        <dbReference type="ARBA" id="ARBA00022617"/>
    </source>
</evidence>
<comment type="similarity">
    <text evidence="2 7">Belongs to the cytochrome P450 family.</text>
</comment>
<feature type="transmembrane region" description="Helical" evidence="8">
    <location>
        <begin position="6"/>
        <end position="24"/>
    </location>
</feature>
<dbReference type="EMBL" id="SDAQ01000120">
    <property type="protein sequence ID" value="KAI3536797.1"/>
    <property type="molecule type" value="Genomic_DNA"/>
</dbReference>
<dbReference type="InterPro" id="IPR017972">
    <property type="entry name" value="Cyt_P450_CS"/>
</dbReference>
<proteinExistence type="inferred from homology"/>
<keyword evidence="3 6" id="KW-0349">Heme</keyword>
<evidence type="ECO:0000256" key="4">
    <source>
        <dbReference type="ARBA" id="ARBA00022723"/>
    </source>
</evidence>
<keyword evidence="8" id="KW-1133">Transmembrane helix</keyword>
<dbReference type="InterPro" id="IPR002401">
    <property type="entry name" value="Cyt_P450_E_grp-I"/>
</dbReference>
<dbReference type="AlphaFoldDB" id="A0A9P9X4S8"/>
<dbReference type="Pfam" id="PF00067">
    <property type="entry name" value="p450"/>
    <property type="match status" value="1"/>
</dbReference>
<dbReference type="InterPro" id="IPR001128">
    <property type="entry name" value="Cyt_P450"/>
</dbReference>
<comment type="cofactor">
    <cofactor evidence="1 6">
        <name>heme</name>
        <dbReference type="ChEBI" id="CHEBI:30413"/>
    </cofactor>
</comment>
<keyword evidence="10" id="KW-1185">Reference proteome</keyword>
<reference evidence="9" key="1">
    <citation type="submission" date="2019-01" db="EMBL/GenBank/DDBJ databases">
        <title>Colletotrichum abscissum LGMF1257.</title>
        <authorList>
            <person name="Baroncelli R."/>
        </authorList>
    </citation>
    <scope>NUCLEOTIDE SEQUENCE</scope>
    <source>
        <strain evidence="9">Ca142</strain>
    </source>
</reference>
<dbReference type="Gene3D" id="1.10.630.10">
    <property type="entry name" value="Cytochrome P450"/>
    <property type="match status" value="1"/>
</dbReference>
<dbReference type="OrthoDB" id="1470350at2759"/>
<evidence type="ECO:0000313" key="9">
    <source>
        <dbReference type="EMBL" id="KAI3536797.1"/>
    </source>
</evidence>
<keyword evidence="5 6" id="KW-0408">Iron</keyword>
<sequence>MSTNGFVALCLIGLYTMYTISCLIRNIIIAKTIGIPVVWSPISPFNPFWIIFNKRVAPIFQRLPLGLGDWTTYNTLDWTWVDRTHGNSQVHDKHGDTFAHATPREVEIHTRDPAVAIQVLRKQANDFPKISHYAKILDVLGTSLVSSDGHDWARHRKATVATLSDRTNRLVWAEGVRQTQQMIHHYQHTSRGLICDPVDDVRELYLHVFTSVCFGFTYDFKQPERDCIPEGHSRSYRYCLHTSLKDILILRLVPSWAMRFPFLPQRIKNFRDAVAEMRQYLDEMISDCKDNLRGSREKTQNDNLLSFMVKRNRDLEVETLMDKFKDDGSHALLTVSEIRGNLFTYSLGGHESSAHTLTFAIYLLAALPEQQAWLMEEIDEVLGGRPDWKSQDAFMDIFPRLKRCQAAMNETLRLYPSVTVLPKCTGSKATTLLVGSEDHRIPANANVFVNMPSIQVHQPVWGTDAMHWKPDRWIMTSDHMKGLDSEQLKAPPDGAFLPWSEGKRACPGKRFSQVGFVAALATLLYKHRLEAIPNVEESLENARERIIEVVNDTYAVMTVHMHKPLSVRIGVLKRS</sequence>
<dbReference type="Proteomes" id="UP001056436">
    <property type="component" value="Unassembled WGS sequence"/>
</dbReference>
<dbReference type="GO" id="GO:0016705">
    <property type="term" value="F:oxidoreductase activity, acting on paired donors, with incorporation or reduction of molecular oxygen"/>
    <property type="evidence" value="ECO:0007669"/>
    <property type="project" value="InterPro"/>
</dbReference>
<keyword evidence="7" id="KW-0503">Monooxygenase</keyword>
<gene>
    <name evidence="9" type="ORF">CABS02_12433</name>
</gene>
<dbReference type="GO" id="GO:0004497">
    <property type="term" value="F:monooxygenase activity"/>
    <property type="evidence" value="ECO:0007669"/>
    <property type="project" value="UniProtKB-KW"/>
</dbReference>
<evidence type="ECO:0000256" key="8">
    <source>
        <dbReference type="SAM" id="Phobius"/>
    </source>
</evidence>
<keyword evidence="8" id="KW-0472">Membrane</keyword>
<dbReference type="PRINTS" id="PR00463">
    <property type="entry name" value="EP450I"/>
</dbReference>